<dbReference type="InterPro" id="IPR003172">
    <property type="entry name" value="ML_dom"/>
</dbReference>
<organism evidence="3 4">
    <name type="scientific">Cetraspora pellucida</name>
    <dbReference type="NCBI Taxonomy" id="1433469"/>
    <lineage>
        <taxon>Eukaryota</taxon>
        <taxon>Fungi</taxon>
        <taxon>Fungi incertae sedis</taxon>
        <taxon>Mucoromycota</taxon>
        <taxon>Glomeromycotina</taxon>
        <taxon>Glomeromycetes</taxon>
        <taxon>Diversisporales</taxon>
        <taxon>Gigasporaceae</taxon>
        <taxon>Cetraspora</taxon>
    </lineage>
</organism>
<dbReference type="Pfam" id="PF02221">
    <property type="entry name" value="E1_DerP2_DerF2"/>
    <property type="match status" value="1"/>
</dbReference>
<dbReference type="Proteomes" id="UP000789759">
    <property type="component" value="Unassembled WGS sequence"/>
</dbReference>
<dbReference type="AlphaFoldDB" id="A0A9N8YZ95"/>
<dbReference type="OrthoDB" id="2322425at2759"/>
<proteinExistence type="predicted"/>
<protein>
    <submittedName>
        <fullName evidence="3">5313_t:CDS:1</fullName>
    </submittedName>
</protein>
<feature type="transmembrane region" description="Helical" evidence="1">
    <location>
        <begin position="13"/>
        <end position="33"/>
    </location>
</feature>
<accession>A0A9N8YZ95</accession>
<reference evidence="3" key="1">
    <citation type="submission" date="2021-06" db="EMBL/GenBank/DDBJ databases">
        <authorList>
            <person name="Kallberg Y."/>
            <person name="Tangrot J."/>
            <person name="Rosling A."/>
        </authorList>
    </citation>
    <scope>NUCLEOTIDE SEQUENCE</scope>
    <source>
        <strain evidence="3">FL966</strain>
    </source>
</reference>
<name>A0A9N8YZ95_9GLOM</name>
<gene>
    <name evidence="3" type="ORF">CPELLU_LOCUS685</name>
</gene>
<keyword evidence="1" id="KW-0812">Transmembrane</keyword>
<evidence type="ECO:0000259" key="2">
    <source>
        <dbReference type="Pfam" id="PF02221"/>
    </source>
</evidence>
<evidence type="ECO:0000313" key="3">
    <source>
        <dbReference type="EMBL" id="CAG8462381.1"/>
    </source>
</evidence>
<keyword evidence="1" id="KW-1133">Transmembrane helix</keyword>
<keyword evidence="4" id="KW-1185">Reference proteome</keyword>
<comment type="caution">
    <text evidence="3">The sequence shown here is derived from an EMBL/GenBank/DDBJ whole genome shotgun (WGS) entry which is preliminary data.</text>
</comment>
<feature type="domain" description="MD-2-related lipid-recognition" evidence="2">
    <location>
        <begin position="33"/>
        <end position="129"/>
    </location>
</feature>
<evidence type="ECO:0000313" key="4">
    <source>
        <dbReference type="Proteomes" id="UP000789759"/>
    </source>
</evidence>
<sequence length="174" mass="19445">MGYYQHDTFLNDLSVNFIRLLILSTAFFMANAFEYTSCTETMFGAELELTFDPNPLVAGQDITVTVSSDFSRDITADTNIYIKLLERELDNKPVEKCVYKQKICIGNEALCPISVGKKVKVTAKFMLLNDININNLIMIAYIGTPRNSDSVVETFGCQCYSNNALYCADLSHGS</sequence>
<dbReference type="EMBL" id="CAJVQA010000205">
    <property type="protein sequence ID" value="CAG8462381.1"/>
    <property type="molecule type" value="Genomic_DNA"/>
</dbReference>
<evidence type="ECO:0000256" key="1">
    <source>
        <dbReference type="SAM" id="Phobius"/>
    </source>
</evidence>
<keyword evidence="1" id="KW-0472">Membrane</keyword>